<evidence type="ECO:0000256" key="1">
    <source>
        <dbReference type="ARBA" id="ARBA00004141"/>
    </source>
</evidence>
<feature type="transmembrane region" description="Helical" evidence="12">
    <location>
        <begin position="936"/>
        <end position="958"/>
    </location>
</feature>
<feature type="transmembrane region" description="Helical" evidence="12">
    <location>
        <begin position="111"/>
        <end position="134"/>
    </location>
</feature>
<reference evidence="15" key="1">
    <citation type="journal article" date="2015" name="PLoS Genet.">
        <title>Genome Sequence and Transcriptome Analyses of Chrysochromulina tobin: Metabolic Tools for Enhanced Algal Fitness in the Prominent Order Prymnesiales (Haptophyceae).</title>
        <authorList>
            <person name="Hovde B.T."/>
            <person name="Deodato C.R."/>
            <person name="Hunsperger H.M."/>
            <person name="Ryken S.A."/>
            <person name="Yost W."/>
            <person name="Jha R.K."/>
            <person name="Patterson J."/>
            <person name="Monnat R.J. Jr."/>
            <person name="Barlow S.B."/>
            <person name="Starkenburg S.R."/>
            <person name="Cattolico R.A."/>
        </authorList>
    </citation>
    <scope>NUCLEOTIDE SEQUENCE</scope>
    <source>
        <strain evidence="15">CCMP291</strain>
    </source>
</reference>
<keyword evidence="7" id="KW-0406">Ion transport</keyword>
<feature type="transmembrane region" description="Helical" evidence="12">
    <location>
        <begin position="486"/>
        <end position="509"/>
    </location>
</feature>
<dbReference type="OrthoDB" id="431720at2759"/>
<dbReference type="Pfam" id="PF16905">
    <property type="entry name" value="GPHH"/>
    <property type="match status" value="1"/>
</dbReference>
<dbReference type="InterPro" id="IPR027359">
    <property type="entry name" value="Volt_channel_dom_sf"/>
</dbReference>
<evidence type="ECO:0000313" key="15">
    <source>
        <dbReference type="Proteomes" id="UP000037460"/>
    </source>
</evidence>
<protein>
    <submittedName>
        <fullName evidence="14">Sodium channel protein type 2 subunit alpha</fullName>
    </submittedName>
</protein>
<dbReference type="FunFam" id="1.10.287.70:FF:000166">
    <property type="entry name" value="Voltage-gated Ca2+ channel, alpha subunit"/>
    <property type="match status" value="1"/>
</dbReference>
<evidence type="ECO:0000256" key="3">
    <source>
        <dbReference type="ARBA" id="ARBA00022692"/>
    </source>
</evidence>
<dbReference type="PANTHER" id="PTHR10037:SF62">
    <property type="entry name" value="SODIUM CHANNEL PROTEIN 60E"/>
    <property type="match status" value="1"/>
</dbReference>
<feature type="transmembrane region" description="Helical" evidence="12">
    <location>
        <begin position="521"/>
        <end position="538"/>
    </location>
</feature>
<evidence type="ECO:0000259" key="13">
    <source>
        <dbReference type="PROSITE" id="PS50222"/>
    </source>
</evidence>
<comment type="subcellular location">
    <subcellularLocation>
        <location evidence="1">Membrane</location>
        <topology evidence="1">Multi-pass membrane protein</topology>
    </subcellularLocation>
</comment>
<evidence type="ECO:0000256" key="12">
    <source>
        <dbReference type="SAM" id="Phobius"/>
    </source>
</evidence>
<name>A0A0M0JM15_9EUKA</name>
<evidence type="ECO:0000313" key="14">
    <source>
        <dbReference type="EMBL" id="KOO27372.1"/>
    </source>
</evidence>
<comment type="caution">
    <text evidence="14">The sequence shown here is derived from an EMBL/GenBank/DDBJ whole genome shotgun (WGS) entry which is preliminary data.</text>
</comment>
<evidence type="ECO:0000256" key="5">
    <source>
        <dbReference type="ARBA" id="ARBA00022882"/>
    </source>
</evidence>
<dbReference type="PANTHER" id="PTHR10037">
    <property type="entry name" value="VOLTAGE-GATED CATION CHANNEL CALCIUM AND SODIUM"/>
    <property type="match status" value="1"/>
</dbReference>
<dbReference type="Gene3D" id="1.10.287.70">
    <property type="match status" value="4"/>
</dbReference>
<dbReference type="FunFam" id="1.20.120.350:FF:000009">
    <property type="entry name" value="Voltage-dependent T-type calcium channel subunit alpha"/>
    <property type="match status" value="1"/>
</dbReference>
<feature type="transmembrane region" description="Helical" evidence="12">
    <location>
        <begin position="1054"/>
        <end position="1076"/>
    </location>
</feature>
<feature type="transmembrane region" description="Helical" evidence="12">
    <location>
        <begin position="1234"/>
        <end position="1258"/>
    </location>
</feature>
<feature type="transmembrane region" description="Helical" evidence="12">
    <location>
        <begin position="550"/>
        <end position="577"/>
    </location>
</feature>
<proteinExistence type="predicted"/>
<dbReference type="InterPro" id="IPR005821">
    <property type="entry name" value="Ion_trans_dom"/>
</dbReference>
<feature type="transmembrane region" description="Helical" evidence="12">
    <location>
        <begin position="846"/>
        <end position="868"/>
    </location>
</feature>
<evidence type="ECO:0000256" key="6">
    <source>
        <dbReference type="ARBA" id="ARBA00022989"/>
    </source>
</evidence>
<dbReference type="Pfam" id="PF00520">
    <property type="entry name" value="Ion_trans"/>
    <property type="match status" value="4"/>
</dbReference>
<sequence>MAWASPLDEPGTEKQAFLAMAEPIFLYIFTFELVTKMIAYGVVGHEHSYLRDPWCQLDFVVVSSVWLPILLPSLFGNMNGQALRALRPLRALKRVPGMPVLVGSIFKSLPALANVGGIAAFFFIIYAIVGVELFKGVLHYRGGSSGGGSSGSILERSDRGSGDGYFEEEGEGEPLSIDEQIAGYDSGTFCKSLGDTDTCAESGETCYYFEQNPGGGTISFDNALMAMLPIMQAVTADTWTDPMFAAMDAFSYTAWFYFVSAIVIGGMFVVNLFLAVIFDEFMRAQATEDAEREVTKKVRESADDALDVDELAIAELIKSRRGRRQDANSCMICDCTPEHGGCCGWRASLSDTMNSPTMGNVSTGFVIFNLAVMCMPYAGQPDWWGELVELLGEFVTWVFIVEMFLKLLGMGCRAYWIDNWNALDGVIVSLSIAEMVITVLLADTGVNISFLRMLRLLRLLRLLKAWPGLYKIVMAFAKAIPQISNLFVLMFLVMSIFALLGMQAFGGIPEISADSRWHFDYFYNAMLTVFGVFSGGWVDAFQVVAAQMGVVAAAAFFLPCLIIGFFIILNLFVAILLEAFAGDEEEEEEEGGEKAAEGNVAEAVEVPEVEAKAIKPSPPLHVLLQVLPEEEIEKLIPVLSPERGSPVGSLDASSFPRRRNRDSAEDFELATEKELLVPSLPALEGVSLGLFGPESKLRKFCQWLSCHPHFDTLTILLIVVSSTCLAIDLPRLDPDSATKASLDQLNLWLTGSFVLEMLLKIVAKGFLFAPDAYLRSGWNVLDFVIVLISILGLLADLVPAFGQLKSLRILRVLRPLRLLQRNAGMKTIIMSLIETLPSIVEVSAVVLVFHIVFSILGMMLFSGAWGACTDPSITTAAEGDDLVDPLDPIEAKRRAIACGKALNVLRDGWDAFMFQGMDVVGVDVAPERNDASANSIFFLLWIVIGTFVSANLFVGAIVDNFTRLQSVADGSALMSDEQQQWVQAMKASNSNPNKGRREPTFGPQRVFFLLVTSREFEYFVFGVIVLNIAWMALDYDRIVENEPYNRMYETGLVAFTYFYFFEFALKICGLGCGGYFGDGWCRFDFFLVCVAAGDMYLNELMQLLPLPPTLLRVLRIARVLRILQLLKSLKGVRDLVMTLVFAFPALCNVGLLLGIVMFMYAVLGINVFTYVRRGETINEHRNFETLGNAFITLFQCLTGDGWSSIMDDAMINEERGCDPKPLDGSPSDCGSPLALPYFVSFVIVGNFIFLNLVVAVIIDNFTALGKQNPDLVSASDILDFKDAWGLYDPDADGKIPVKDLPDLLMGLRPPLGLLGSSLLSGTNPRAKVLRFCLTLQLHQRDGMIEFKKTLDALIKKNYDSKNIEYLPPEISETRAQGPPKMTPRRRGMASVYAEELIADGVINFKRRKGIPVSAKPPSPDRRSASPSIFEILGEGKLTSVNSISPLGPGYREEIMHKYRNANSFSPETVARMAERREMIKEKAAEAFEEAGANARSKLEVDVQAEAETTLGNFKPVAEGKL</sequence>
<keyword evidence="4" id="KW-0677">Repeat</keyword>
<dbReference type="Proteomes" id="UP000037460">
    <property type="component" value="Unassembled WGS sequence"/>
</dbReference>
<keyword evidence="6 12" id="KW-1133">Transmembrane helix</keyword>
<keyword evidence="10 14" id="KW-0407">Ion channel</keyword>
<feature type="transmembrane region" description="Helical" evidence="12">
    <location>
        <begin position="390"/>
        <end position="416"/>
    </location>
</feature>
<feature type="transmembrane region" description="Helical" evidence="12">
    <location>
        <begin position="24"/>
        <end position="43"/>
    </location>
</feature>
<keyword evidence="8 12" id="KW-0472">Membrane</keyword>
<dbReference type="InterPro" id="IPR031649">
    <property type="entry name" value="GPHH_dom"/>
</dbReference>
<gene>
    <name evidence="14" type="ORF">Ctob_008216</name>
</gene>
<dbReference type="Gene3D" id="1.10.238.10">
    <property type="entry name" value="EF-hand"/>
    <property type="match status" value="1"/>
</dbReference>
<dbReference type="PROSITE" id="PS50222">
    <property type="entry name" value="EF_HAND_2"/>
    <property type="match status" value="1"/>
</dbReference>
<evidence type="ECO:0000256" key="4">
    <source>
        <dbReference type="ARBA" id="ARBA00022737"/>
    </source>
</evidence>
<dbReference type="Gene3D" id="1.20.120.350">
    <property type="entry name" value="Voltage-gated potassium channels. Chain C"/>
    <property type="match status" value="4"/>
</dbReference>
<dbReference type="EMBL" id="JWZX01002724">
    <property type="protein sequence ID" value="KOO27372.1"/>
    <property type="molecule type" value="Genomic_DNA"/>
</dbReference>
<keyword evidence="3 12" id="KW-0812">Transmembrane</keyword>
<feature type="transmembrane region" description="Helical" evidence="12">
    <location>
        <begin position="422"/>
        <end position="442"/>
    </location>
</feature>
<dbReference type="GO" id="GO:0022843">
    <property type="term" value="F:voltage-gated monoatomic cation channel activity"/>
    <property type="evidence" value="ECO:0007669"/>
    <property type="project" value="UniProtKB-ARBA"/>
</dbReference>
<dbReference type="SUPFAM" id="SSF81324">
    <property type="entry name" value="Voltage-gated potassium channels"/>
    <property type="match status" value="4"/>
</dbReference>
<evidence type="ECO:0000256" key="2">
    <source>
        <dbReference type="ARBA" id="ARBA00022448"/>
    </source>
</evidence>
<dbReference type="InterPro" id="IPR043203">
    <property type="entry name" value="VGCC_Ca_Na"/>
</dbReference>
<feature type="transmembrane region" description="Helical" evidence="12">
    <location>
        <begin position="745"/>
        <end position="763"/>
    </location>
</feature>
<feature type="transmembrane region" description="Helical" evidence="12">
    <location>
        <begin position="783"/>
        <end position="802"/>
    </location>
</feature>
<keyword evidence="9" id="KW-0325">Glycoprotein</keyword>
<dbReference type="InterPro" id="IPR002048">
    <property type="entry name" value="EF_hand_dom"/>
</dbReference>
<feature type="transmembrane region" description="Helical" evidence="12">
    <location>
        <begin position="254"/>
        <end position="278"/>
    </location>
</feature>
<evidence type="ECO:0000256" key="8">
    <source>
        <dbReference type="ARBA" id="ARBA00023136"/>
    </source>
</evidence>
<keyword evidence="2" id="KW-0813">Transport</keyword>
<dbReference type="PROSITE" id="PS50007">
    <property type="entry name" value="PIPLC_X_DOMAIN"/>
    <property type="match status" value="1"/>
</dbReference>
<organism evidence="14 15">
    <name type="scientific">Chrysochromulina tobinii</name>
    <dbReference type="NCBI Taxonomy" id="1460289"/>
    <lineage>
        <taxon>Eukaryota</taxon>
        <taxon>Haptista</taxon>
        <taxon>Haptophyta</taxon>
        <taxon>Prymnesiophyceae</taxon>
        <taxon>Prymnesiales</taxon>
        <taxon>Chrysochromulinaceae</taxon>
        <taxon>Chrysochromulina</taxon>
    </lineage>
</organism>
<evidence type="ECO:0000256" key="9">
    <source>
        <dbReference type="ARBA" id="ARBA00023180"/>
    </source>
</evidence>
<feature type="domain" description="EF-hand" evidence="13">
    <location>
        <begin position="1275"/>
        <end position="1310"/>
    </location>
</feature>
<dbReference type="GO" id="GO:0005248">
    <property type="term" value="F:voltage-gated sodium channel activity"/>
    <property type="evidence" value="ECO:0007669"/>
    <property type="project" value="TreeGrafter"/>
</dbReference>
<evidence type="ECO:0000256" key="11">
    <source>
        <dbReference type="SAM" id="MobiDB-lite"/>
    </source>
</evidence>
<accession>A0A0M0JM15</accession>
<feature type="transmembrane region" description="Helical" evidence="12">
    <location>
        <begin position="1135"/>
        <end position="1163"/>
    </location>
</feature>
<evidence type="ECO:0000256" key="7">
    <source>
        <dbReference type="ARBA" id="ARBA00023065"/>
    </source>
</evidence>
<feature type="transmembrane region" description="Helical" evidence="12">
    <location>
        <begin position="1016"/>
        <end position="1033"/>
    </location>
</feature>
<feature type="transmembrane region" description="Helical" evidence="12">
    <location>
        <begin position="55"/>
        <end position="75"/>
    </location>
</feature>
<keyword evidence="5" id="KW-0851">Voltage-gated channel</keyword>
<feature type="transmembrane region" description="Helical" evidence="12">
    <location>
        <begin position="358"/>
        <end position="378"/>
    </location>
</feature>
<dbReference type="GO" id="GO:0005509">
    <property type="term" value="F:calcium ion binding"/>
    <property type="evidence" value="ECO:0007669"/>
    <property type="project" value="InterPro"/>
</dbReference>
<feature type="region of interest" description="Disordered" evidence="11">
    <location>
        <begin position="144"/>
        <end position="171"/>
    </location>
</feature>
<evidence type="ECO:0000256" key="10">
    <source>
        <dbReference type="ARBA" id="ARBA00023303"/>
    </source>
</evidence>
<dbReference type="GO" id="GO:0001518">
    <property type="term" value="C:voltage-gated sodium channel complex"/>
    <property type="evidence" value="ECO:0007669"/>
    <property type="project" value="TreeGrafter"/>
</dbReference>
<keyword evidence="15" id="KW-1185">Reference proteome</keyword>